<dbReference type="PRINTS" id="PR00344">
    <property type="entry name" value="BCTRLSENSOR"/>
</dbReference>
<dbReference type="InterPro" id="IPR000700">
    <property type="entry name" value="PAS-assoc_C"/>
</dbReference>
<dbReference type="GO" id="GO:0004673">
    <property type="term" value="F:protein histidine kinase activity"/>
    <property type="evidence" value="ECO:0007669"/>
    <property type="project" value="UniProtKB-EC"/>
</dbReference>
<name>A0A7M2X0F5_9BACT</name>
<dbReference type="InterPro" id="IPR005467">
    <property type="entry name" value="His_kinase_dom"/>
</dbReference>
<dbReference type="InterPro" id="IPR035965">
    <property type="entry name" value="PAS-like_dom_sf"/>
</dbReference>
<evidence type="ECO:0000313" key="12">
    <source>
        <dbReference type="Proteomes" id="UP000593765"/>
    </source>
</evidence>
<evidence type="ECO:0000313" key="11">
    <source>
        <dbReference type="EMBL" id="QOV91246.1"/>
    </source>
</evidence>
<dbReference type="EMBL" id="CP063458">
    <property type="protein sequence ID" value="QOV91246.1"/>
    <property type="molecule type" value="Genomic_DNA"/>
</dbReference>
<keyword evidence="7" id="KW-0472">Membrane</keyword>
<keyword evidence="5" id="KW-0418">Kinase</keyword>
<dbReference type="InterPro" id="IPR013656">
    <property type="entry name" value="PAS_4"/>
</dbReference>
<dbReference type="RefSeq" id="WP_206294441.1">
    <property type="nucleotide sequence ID" value="NZ_CP063458.1"/>
</dbReference>
<evidence type="ECO:0000256" key="4">
    <source>
        <dbReference type="ARBA" id="ARBA00022679"/>
    </source>
</evidence>
<dbReference type="Proteomes" id="UP000593765">
    <property type="component" value="Chromosome"/>
</dbReference>
<keyword evidence="4" id="KW-0808">Transferase</keyword>
<proteinExistence type="predicted"/>
<dbReference type="SMART" id="SM00387">
    <property type="entry name" value="HATPase_c"/>
    <property type="match status" value="1"/>
</dbReference>
<dbReference type="InterPro" id="IPR052162">
    <property type="entry name" value="Sensor_kinase/Photoreceptor"/>
</dbReference>
<evidence type="ECO:0000256" key="2">
    <source>
        <dbReference type="ARBA" id="ARBA00012438"/>
    </source>
</evidence>
<feature type="domain" description="PAC" evidence="10">
    <location>
        <begin position="341"/>
        <end position="393"/>
    </location>
</feature>
<keyword evidence="3" id="KW-0597">Phosphoprotein</keyword>
<dbReference type="Pfam" id="PF08448">
    <property type="entry name" value="PAS_4"/>
    <property type="match status" value="1"/>
</dbReference>
<protein>
    <recommendedName>
        <fullName evidence="2">histidine kinase</fullName>
        <ecNumber evidence="2">2.7.13.3</ecNumber>
    </recommendedName>
</protein>
<dbReference type="InterPro" id="IPR003594">
    <property type="entry name" value="HATPase_dom"/>
</dbReference>
<evidence type="ECO:0000256" key="6">
    <source>
        <dbReference type="SAM" id="Coils"/>
    </source>
</evidence>
<dbReference type="InterPro" id="IPR036890">
    <property type="entry name" value="HATPase_C_sf"/>
</dbReference>
<dbReference type="PROSITE" id="PS50112">
    <property type="entry name" value="PAS"/>
    <property type="match status" value="1"/>
</dbReference>
<evidence type="ECO:0000256" key="1">
    <source>
        <dbReference type="ARBA" id="ARBA00000085"/>
    </source>
</evidence>
<dbReference type="InterPro" id="IPR004358">
    <property type="entry name" value="Sig_transdc_His_kin-like_C"/>
</dbReference>
<evidence type="ECO:0000259" key="9">
    <source>
        <dbReference type="PROSITE" id="PS50112"/>
    </source>
</evidence>
<feature type="domain" description="PAS" evidence="9">
    <location>
        <begin position="269"/>
        <end position="299"/>
    </location>
</feature>
<accession>A0A7M2X0F5</accession>
<dbReference type="KEGG" id="hbs:IPV69_07775"/>
<evidence type="ECO:0000256" key="7">
    <source>
        <dbReference type="SAM" id="Phobius"/>
    </source>
</evidence>
<feature type="coiled-coil region" evidence="6">
    <location>
        <begin position="384"/>
        <end position="411"/>
    </location>
</feature>
<dbReference type="SUPFAM" id="SSF55785">
    <property type="entry name" value="PYP-like sensor domain (PAS domain)"/>
    <property type="match status" value="1"/>
</dbReference>
<dbReference type="AlphaFoldDB" id="A0A7M2X0F5"/>
<feature type="transmembrane region" description="Helical" evidence="7">
    <location>
        <begin position="229"/>
        <end position="249"/>
    </location>
</feature>
<keyword evidence="7" id="KW-0812">Transmembrane</keyword>
<dbReference type="SUPFAM" id="SSF55874">
    <property type="entry name" value="ATPase domain of HSP90 chaperone/DNA topoisomerase II/histidine kinase"/>
    <property type="match status" value="1"/>
</dbReference>
<dbReference type="Gene3D" id="3.30.565.10">
    <property type="entry name" value="Histidine kinase-like ATPase, C-terminal domain"/>
    <property type="match status" value="1"/>
</dbReference>
<dbReference type="PANTHER" id="PTHR43304:SF1">
    <property type="entry name" value="PAC DOMAIN-CONTAINING PROTEIN"/>
    <property type="match status" value="1"/>
</dbReference>
<evidence type="ECO:0000256" key="5">
    <source>
        <dbReference type="ARBA" id="ARBA00022777"/>
    </source>
</evidence>
<dbReference type="CDD" id="cd00130">
    <property type="entry name" value="PAS"/>
    <property type="match status" value="1"/>
</dbReference>
<sequence>MPTFILDNNLDILTFAVLVLAASGSVHVYLRRNAGGAGLKIRAWLILCLLVTLGSLLAVLAGENERERLRQQVEGFAPTYALELARGNHASITTKTPADDPTYLALVECEKRWQAVNPAISDIYTFRQTADGGIALIVDSETDYDRNGRFEGDREGRTDIGEKVDGDLDKWKQALKGENVFDGVPYTDRWGTWVSAYVPLRDAQGNIEGGVGVDFDARKWSLSILTRRLGVLAFVAVAVVILVWSGKIISIAGVEIRRRRAVEQSLRDSEGRLRTILDNEPEAVLVTDEQGRILEINPSGIAALEVNDRTSDTFDITTFVAVESASAVATWIKGIATGKPGRLMFRINGLRGSQRWLDAHGVPLPGDEHRPATVLLVARDVTTQRAVEAEREKLQQQLVDASRQAGMAEIANGVIHNVGNVLNSVNVGTHVIEDRLRRSRISNLLKAVGMLREHRENLADFLANDERGQKLPDYLEKLAVSMSHEQEQMLAELRNVSDGVEHIKAIVNAQQSHAGKRNVDELLRPSAVLEDAIKMNIASCERHLVDVRREFEDLPATLIDKHKVMQILINLISNAKNAVKECDREAKQLTIRVRRGEKEGQPTIRFEVQDNGHGIAAEVMPKLFSMGFTTRKDGHGFGLHAAANLAGEMGGSLTAASDGPDQGATFVLEIPARSELARRAA</sequence>
<dbReference type="CDD" id="cd18773">
    <property type="entry name" value="PDC1_HK_sensor"/>
    <property type="match status" value="1"/>
</dbReference>
<dbReference type="NCBIfam" id="TIGR00229">
    <property type="entry name" value="sensory_box"/>
    <property type="match status" value="1"/>
</dbReference>
<feature type="coiled-coil region" evidence="6">
    <location>
        <begin position="565"/>
        <end position="599"/>
    </location>
</feature>
<dbReference type="PROSITE" id="PS50109">
    <property type="entry name" value="HIS_KIN"/>
    <property type="match status" value="1"/>
</dbReference>
<feature type="domain" description="Histidine kinase" evidence="8">
    <location>
        <begin position="481"/>
        <end position="674"/>
    </location>
</feature>
<organism evidence="11 12">
    <name type="scientific">Humisphaera borealis</name>
    <dbReference type="NCBI Taxonomy" id="2807512"/>
    <lineage>
        <taxon>Bacteria</taxon>
        <taxon>Pseudomonadati</taxon>
        <taxon>Planctomycetota</taxon>
        <taxon>Phycisphaerae</taxon>
        <taxon>Tepidisphaerales</taxon>
        <taxon>Tepidisphaeraceae</taxon>
        <taxon>Humisphaera</taxon>
    </lineage>
</organism>
<keyword evidence="7" id="KW-1133">Transmembrane helix</keyword>
<evidence type="ECO:0000259" key="8">
    <source>
        <dbReference type="PROSITE" id="PS50109"/>
    </source>
</evidence>
<dbReference type="PANTHER" id="PTHR43304">
    <property type="entry name" value="PHYTOCHROME-LIKE PROTEIN CPH1"/>
    <property type="match status" value="1"/>
</dbReference>
<gene>
    <name evidence="11" type="ORF">IPV69_07775</name>
</gene>
<evidence type="ECO:0000256" key="3">
    <source>
        <dbReference type="ARBA" id="ARBA00022553"/>
    </source>
</evidence>
<dbReference type="Pfam" id="PF02518">
    <property type="entry name" value="HATPase_c"/>
    <property type="match status" value="1"/>
</dbReference>
<evidence type="ECO:0000259" key="10">
    <source>
        <dbReference type="PROSITE" id="PS50113"/>
    </source>
</evidence>
<keyword evidence="6" id="KW-0175">Coiled coil</keyword>
<comment type="catalytic activity">
    <reaction evidence="1">
        <text>ATP + protein L-histidine = ADP + protein N-phospho-L-histidine.</text>
        <dbReference type="EC" id="2.7.13.3"/>
    </reaction>
</comment>
<reference evidence="11 12" key="1">
    <citation type="submission" date="2020-10" db="EMBL/GenBank/DDBJ databases">
        <title>Wide distribution of Phycisphaera-like planctomycetes from WD2101 soil group in peatlands and genome analysis of the first cultivated representative.</title>
        <authorList>
            <person name="Dedysh S.N."/>
            <person name="Beletsky A.V."/>
            <person name="Ivanova A."/>
            <person name="Kulichevskaya I.S."/>
            <person name="Suzina N.E."/>
            <person name="Philippov D.A."/>
            <person name="Rakitin A.L."/>
            <person name="Mardanov A.V."/>
            <person name="Ravin N.V."/>
        </authorList>
    </citation>
    <scope>NUCLEOTIDE SEQUENCE [LARGE SCALE GENOMIC DNA]</scope>
    <source>
        <strain evidence="11 12">M1803</strain>
    </source>
</reference>
<dbReference type="PROSITE" id="PS50113">
    <property type="entry name" value="PAC"/>
    <property type="match status" value="1"/>
</dbReference>
<dbReference type="Gene3D" id="3.30.450.20">
    <property type="entry name" value="PAS domain"/>
    <property type="match status" value="1"/>
</dbReference>
<feature type="transmembrane region" description="Helical" evidence="7">
    <location>
        <begin position="12"/>
        <end position="30"/>
    </location>
</feature>
<dbReference type="InterPro" id="IPR000014">
    <property type="entry name" value="PAS"/>
</dbReference>
<feature type="transmembrane region" description="Helical" evidence="7">
    <location>
        <begin position="42"/>
        <end position="62"/>
    </location>
</feature>
<dbReference type="Gene3D" id="1.10.287.130">
    <property type="match status" value="1"/>
</dbReference>
<keyword evidence="12" id="KW-1185">Reference proteome</keyword>
<dbReference type="EC" id="2.7.13.3" evidence="2"/>